<reference evidence="2" key="1">
    <citation type="submission" date="2016-11" db="UniProtKB">
        <authorList>
            <consortium name="WormBaseParasite"/>
        </authorList>
    </citation>
    <scope>IDENTIFICATION</scope>
</reference>
<proteinExistence type="predicted"/>
<evidence type="ECO:0000313" key="1">
    <source>
        <dbReference type="Proteomes" id="UP000095283"/>
    </source>
</evidence>
<dbReference type="WBParaSite" id="Hba_04794">
    <property type="protein sequence ID" value="Hba_04794"/>
    <property type="gene ID" value="Hba_04794"/>
</dbReference>
<evidence type="ECO:0000313" key="2">
    <source>
        <dbReference type="WBParaSite" id="Hba_04794"/>
    </source>
</evidence>
<accession>A0A1I7WIH4</accession>
<protein>
    <submittedName>
        <fullName evidence="2">Uncharacterized protein</fullName>
    </submittedName>
</protein>
<dbReference type="Proteomes" id="UP000095283">
    <property type="component" value="Unplaced"/>
</dbReference>
<name>A0A1I7WIH4_HETBA</name>
<keyword evidence="1" id="KW-1185">Reference proteome</keyword>
<organism evidence="1 2">
    <name type="scientific">Heterorhabditis bacteriophora</name>
    <name type="common">Entomopathogenic nematode worm</name>
    <dbReference type="NCBI Taxonomy" id="37862"/>
    <lineage>
        <taxon>Eukaryota</taxon>
        <taxon>Metazoa</taxon>
        <taxon>Ecdysozoa</taxon>
        <taxon>Nematoda</taxon>
        <taxon>Chromadorea</taxon>
        <taxon>Rhabditida</taxon>
        <taxon>Rhabditina</taxon>
        <taxon>Rhabditomorpha</taxon>
        <taxon>Strongyloidea</taxon>
        <taxon>Heterorhabditidae</taxon>
        <taxon>Heterorhabditis</taxon>
    </lineage>
</organism>
<dbReference type="AlphaFoldDB" id="A0A1I7WIH4"/>
<sequence>MEEKRVYEWVKINNEFVKFLEQFISKFVFNKILFHSRFLSPDPAPTLDEEMIRTVTLQDVFFSFNFFLSLNISFNKNIGENKTIQFKISFFLNLSRGSSICLNPTFSSIILSLLKIPLHKQFNFKEILLLVKQQLICFLKLISTTEAFSRASFCGYSFNSFHSRIYKPAEKLGLNHLGHILKSNIYRNIIENLKKGCNFRKIFRTFKRRYLLWKGAYFNIHLISLNRSYHYPLFFHSCFNPGHSYSLSSLLTPFKTLEITKGKTQSKKGHM</sequence>